<dbReference type="AlphaFoldDB" id="A0A0F9PVD4"/>
<proteinExistence type="predicted"/>
<sequence length="162" mass="19239">MIYNEKLKILFHPRTGSVAISEALGWTRGPRHHSLTDEVPGDQATVCVIRHPYELLRTWFALNNWSSFYNFIPYYTHSELEHNGRLFYHLPTTYVINYSYLEEGLNIILMRYSLPCVKLPQRNVTHQKKPHLDGHAKMLIRKRWPKDCAYYEDGTFPNRILF</sequence>
<evidence type="ECO:0000313" key="1">
    <source>
        <dbReference type="EMBL" id="KKN05026.1"/>
    </source>
</evidence>
<comment type="caution">
    <text evidence="1">The sequence shown here is derived from an EMBL/GenBank/DDBJ whole genome shotgun (WGS) entry which is preliminary data.</text>
</comment>
<name>A0A0F9PVD4_9ZZZZ</name>
<gene>
    <name evidence="1" type="ORF">LCGC14_1091360</name>
</gene>
<reference evidence="1" key="1">
    <citation type="journal article" date="2015" name="Nature">
        <title>Complex archaea that bridge the gap between prokaryotes and eukaryotes.</title>
        <authorList>
            <person name="Spang A."/>
            <person name="Saw J.H."/>
            <person name="Jorgensen S.L."/>
            <person name="Zaremba-Niedzwiedzka K."/>
            <person name="Martijn J."/>
            <person name="Lind A.E."/>
            <person name="van Eijk R."/>
            <person name="Schleper C."/>
            <person name="Guy L."/>
            <person name="Ettema T.J."/>
        </authorList>
    </citation>
    <scope>NUCLEOTIDE SEQUENCE</scope>
</reference>
<protein>
    <submittedName>
        <fullName evidence="1">Uncharacterized protein</fullName>
    </submittedName>
</protein>
<organism evidence="1">
    <name type="scientific">marine sediment metagenome</name>
    <dbReference type="NCBI Taxonomy" id="412755"/>
    <lineage>
        <taxon>unclassified sequences</taxon>
        <taxon>metagenomes</taxon>
        <taxon>ecological metagenomes</taxon>
    </lineage>
</organism>
<accession>A0A0F9PVD4</accession>
<dbReference type="EMBL" id="LAZR01004851">
    <property type="protein sequence ID" value="KKN05026.1"/>
    <property type="molecule type" value="Genomic_DNA"/>
</dbReference>